<comment type="caution">
    <text evidence="2">The sequence shown here is derived from an EMBL/GenBank/DDBJ whole genome shotgun (WGS) entry which is preliminary data.</text>
</comment>
<feature type="region of interest" description="Disordered" evidence="1">
    <location>
        <begin position="1"/>
        <end position="45"/>
    </location>
</feature>
<organism evidence="2 3">
    <name type="scientific">Pararge aegeria aegeria</name>
    <dbReference type="NCBI Taxonomy" id="348720"/>
    <lineage>
        <taxon>Eukaryota</taxon>
        <taxon>Metazoa</taxon>
        <taxon>Ecdysozoa</taxon>
        <taxon>Arthropoda</taxon>
        <taxon>Hexapoda</taxon>
        <taxon>Insecta</taxon>
        <taxon>Pterygota</taxon>
        <taxon>Neoptera</taxon>
        <taxon>Endopterygota</taxon>
        <taxon>Lepidoptera</taxon>
        <taxon>Glossata</taxon>
        <taxon>Ditrysia</taxon>
        <taxon>Papilionoidea</taxon>
        <taxon>Nymphalidae</taxon>
        <taxon>Satyrinae</taxon>
        <taxon>Satyrini</taxon>
        <taxon>Parargina</taxon>
        <taxon>Pararge</taxon>
    </lineage>
</organism>
<gene>
    <name evidence="2" type="primary">jg4758</name>
    <name evidence="2" type="ORF">PAEG_LOCUS10404</name>
</gene>
<evidence type="ECO:0000256" key="1">
    <source>
        <dbReference type="SAM" id="MobiDB-lite"/>
    </source>
</evidence>
<reference evidence="2" key="1">
    <citation type="submission" date="2022-03" db="EMBL/GenBank/DDBJ databases">
        <authorList>
            <person name="Lindestad O."/>
        </authorList>
    </citation>
    <scope>NUCLEOTIDE SEQUENCE</scope>
</reference>
<dbReference type="EMBL" id="CAKXAJ010024865">
    <property type="protein sequence ID" value="CAH2232084.1"/>
    <property type="molecule type" value="Genomic_DNA"/>
</dbReference>
<proteinExistence type="predicted"/>
<keyword evidence="3" id="KW-1185">Reference proteome</keyword>
<feature type="compositionally biased region" description="Polar residues" evidence="1">
    <location>
        <begin position="1"/>
        <end position="15"/>
    </location>
</feature>
<accession>A0A8S4R5J9</accession>
<protein>
    <submittedName>
        <fullName evidence="2">Jg4758 protein</fullName>
    </submittedName>
</protein>
<dbReference type="AlphaFoldDB" id="A0A8S4R5J9"/>
<evidence type="ECO:0000313" key="2">
    <source>
        <dbReference type="EMBL" id="CAH2232084.1"/>
    </source>
</evidence>
<evidence type="ECO:0000313" key="3">
    <source>
        <dbReference type="Proteomes" id="UP000838756"/>
    </source>
</evidence>
<dbReference type="Proteomes" id="UP000838756">
    <property type="component" value="Unassembled WGS sequence"/>
</dbReference>
<sequence>MGGVHSSENGLTLESQGAAMPARHSAQRWSTSNEVDGRHQARRGSTKLWNLELPSKYLCPAVDVYKLI</sequence>
<name>A0A8S4R5J9_9NEOP</name>